<dbReference type="Proteomes" id="UP000325945">
    <property type="component" value="Unassembled WGS sequence"/>
</dbReference>
<dbReference type="EMBL" id="ML741803">
    <property type="protein sequence ID" value="KAE8325993.1"/>
    <property type="molecule type" value="Genomic_DNA"/>
</dbReference>
<evidence type="ECO:0008006" key="4">
    <source>
        <dbReference type="Google" id="ProtNLM"/>
    </source>
</evidence>
<dbReference type="AlphaFoldDB" id="A0A5N6WZ15"/>
<evidence type="ECO:0000256" key="1">
    <source>
        <dbReference type="SAM" id="SignalP"/>
    </source>
</evidence>
<name>A0A5N6WZ15_9EURO</name>
<dbReference type="Gene3D" id="2.40.370.10">
    <property type="entry name" value="AttH-like domain"/>
    <property type="match status" value="2"/>
</dbReference>
<dbReference type="InterPro" id="IPR053112">
    <property type="entry name" value="Fungal_Dehydratase/Hydratase"/>
</dbReference>
<evidence type="ECO:0000313" key="3">
    <source>
        <dbReference type="Proteomes" id="UP000325945"/>
    </source>
</evidence>
<dbReference type="PANTHER" id="PTHR40617:SF1">
    <property type="entry name" value="ATTH DOMAIN-CONTAINING PROTEIN-RELATED"/>
    <property type="match status" value="1"/>
</dbReference>
<accession>A0A5N6WZ15</accession>
<keyword evidence="3" id="KW-1185">Reference proteome</keyword>
<gene>
    <name evidence="2" type="ORF">BDV39DRAFT_193948</name>
</gene>
<protein>
    <recommendedName>
        <fullName evidence="4">AttH domain-containing protein</fullName>
    </recommendedName>
</protein>
<feature type="signal peptide" evidence="1">
    <location>
        <begin position="1"/>
        <end position="19"/>
    </location>
</feature>
<dbReference type="InterPro" id="IPR023374">
    <property type="entry name" value="AttH-like_dom_sf"/>
</dbReference>
<sequence>MHNLMVALTLAALIAGVFSFVPEKGGLQYERLVRNCCHNEHPTVLTILPPQTKPIQLTQDLVTSQTINPTATNSWWSSSFVHASDDHDYLIISHVLLQGQDVSTVLLRASILDINDTAYYRQVSWIHDGSSKTGHVQNVPPGVATKYFGFVSVDPANPLDQMGIWCTNERVEFNLTFQLSAPIILNGGTGTFPFGNEITFEWSMPAGVTDGHFTINRKFLTVDSARSSTWYDRQFMWPIVPMDGPAKSNWTWFQVHLGQRTMSIWAWDTFDGQRFQFATVRDKPGIHQVLAVSELIPSSRQWTSSCSKATYSLDWVVTLVDGTILELSSVRDDQELCDPKGTIGTYEGYITVSGTRGEHPISGYGLVEVVPLQLLAEQNFEVASDSSNVDSWAANEPHSGRYMSSKLHIAKR</sequence>
<reference evidence="3" key="1">
    <citation type="submission" date="2019-04" db="EMBL/GenBank/DDBJ databases">
        <title>Friends and foes A comparative genomics studyof 23 Aspergillus species from section Flavi.</title>
        <authorList>
            <consortium name="DOE Joint Genome Institute"/>
            <person name="Kjaerbolling I."/>
            <person name="Vesth T."/>
            <person name="Frisvad J.C."/>
            <person name="Nybo J.L."/>
            <person name="Theobald S."/>
            <person name="Kildgaard S."/>
            <person name="Isbrandt T."/>
            <person name="Kuo A."/>
            <person name="Sato A."/>
            <person name="Lyhne E.K."/>
            <person name="Kogle M.E."/>
            <person name="Wiebenga A."/>
            <person name="Kun R.S."/>
            <person name="Lubbers R.J."/>
            <person name="Makela M.R."/>
            <person name="Barry K."/>
            <person name="Chovatia M."/>
            <person name="Clum A."/>
            <person name="Daum C."/>
            <person name="Haridas S."/>
            <person name="He G."/>
            <person name="LaButti K."/>
            <person name="Lipzen A."/>
            <person name="Mondo S."/>
            <person name="Riley R."/>
            <person name="Salamov A."/>
            <person name="Simmons B.A."/>
            <person name="Magnuson J.K."/>
            <person name="Henrissat B."/>
            <person name="Mortensen U.H."/>
            <person name="Larsen T.O."/>
            <person name="Devries R.P."/>
            <person name="Grigoriev I.V."/>
            <person name="Machida M."/>
            <person name="Baker S.E."/>
            <person name="Andersen M.R."/>
        </authorList>
    </citation>
    <scope>NUCLEOTIDE SEQUENCE [LARGE SCALE GENOMIC DNA]</scope>
    <source>
        <strain evidence="3">CBS 130017</strain>
    </source>
</reference>
<proteinExistence type="predicted"/>
<dbReference type="SUPFAM" id="SSF159245">
    <property type="entry name" value="AttH-like"/>
    <property type="match status" value="1"/>
</dbReference>
<dbReference type="Pfam" id="PF17186">
    <property type="entry name" value="Lipocalin_9"/>
    <property type="match status" value="1"/>
</dbReference>
<dbReference type="PANTHER" id="PTHR40617">
    <property type="entry name" value="TERPENE CYCLASE ASQC"/>
    <property type="match status" value="1"/>
</dbReference>
<feature type="chain" id="PRO_5024951680" description="AttH domain-containing protein" evidence="1">
    <location>
        <begin position="20"/>
        <end position="412"/>
    </location>
</feature>
<organism evidence="2 3">
    <name type="scientific">Aspergillus sergii</name>
    <dbReference type="NCBI Taxonomy" id="1034303"/>
    <lineage>
        <taxon>Eukaryota</taxon>
        <taxon>Fungi</taxon>
        <taxon>Dikarya</taxon>
        <taxon>Ascomycota</taxon>
        <taxon>Pezizomycotina</taxon>
        <taxon>Eurotiomycetes</taxon>
        <taxon>Eurotiomycetidae</taxon>
        <taxon>Eurotiales</taxon>
        <taxon>Aspergillaceae</taxon>
        <taxon>Aspergillus</taxon>
        <taxon>Aspergillus subgen. Circumdati</taxon>
    </lineage>
</organism>
<keyword evidence="1" id="KW-0732">Signal</keyword>
<evidence type="ECO:0000313" key="2">
    <source>
        <dbReference type="EMBL" id="KAE8325993.1"/>
    </source>
</evidence>